<accession>A0A5E4QKM8</accession>
<evidence type="ECO:0000256" key="3">
    <source>
        <dbReference type="ARBA" id="ARBA00013634"/>
    </source>
</evidence>
<evidence type="ECO:0000256" key="5">
    <source>
        <dbReference type="ARBA" id="ARBA00023125"/>
    </source>
</evidence>
<evidence type="ECO:0000256" key="6">
    <source>
        <dbReference type="ARBA" id="ARBA00023163"/>
    </source>
</evidence>
<evidence type="ECO:0000256" key="4">
    <source>
        <dbReference type="ARBA" id="ARBA00023015"/>
    </source>
</evidence>
<dbReference type="PANTHER" id="PTHR13421:SF16">
    <property type="entry name" value="SNRNA-ACTIVATING PROTEIN COMPLEX SUBUNIT 3"/>
    <property type="match status" value="1"/>
</dbReference>
<evidence type="ECO:0000256" key="10">
    <source>
        <dbReference type="ARBA" id="ARBA00029606"/>
    </source>
</evidence>
<reference evidence="11 12" key="1">
    <citation type="submission" date="2017-07" db="EMBL/GenBank/DDBJ databases">
        <authorList>
            <person name="Talla V."/>
            <person name="Backstrom N."/>
        </authorList>
    </citation>
    <scope>NUCLEOTIDE SEQUENCE [LARGE SCALE GENOMIC DNA]</scope>
</reference>
<evidence type="ECO:0000313" key="12">
    <source>
        <dbReference type="Proteomes" id="UP000324832"/>
    </source>
</evidence>
<dbReference type="GO" id="GO:0003681">
    <property type="term" value="F:bent DNA binding"/>
    <property type="evidence" value="ECO:0007669"/>
    <property type="project" value="TreeGrafter"/>
</dbReference>
<dbReference type="GO" id="GO:0001006">
    <property type="term" value="F:RNA polymerase III type 3 promoter sequence-specific DNA binding"/>
    <property type="evidence" value="ECO:0007669"/>
    <property type="project" value="TreeGrafter"/>
</dbReference>
<dbReference type="AlphaFoldDB" id="A0A5E4QKM8"/>
<keyword evidence="6" id="KW-0804">Transcription</keyword>
<keyword evidence="7" id="KW-0539">Nucleus</keyword>
<evidence type="ECO:0000256" key="7">
    <source>
        <dbReference type="ARBA" id="ARBA00023242"/>
    </source>
</evidence>
<keyword evidence="4" id="KW-0805">Transcription regulation</keyword>
<comment type="function">
    <text evidence="8">Part of the SNAPc complex required for the transcription of both RNA polymerase II and III small-nuclear RNA genes. Binds to the proximal sequence element (PSE), a non-TATA-box basal promoter element common to these 2 types of genes. Recruits TBP and BRF2 to the U6 snRNA TATA box.</text>
</comment>
<comment type="similarity">
    <text evidence="2">Belongs to the SNAPC3/SRD2 family.</text>
</comment>
<evidence type="ECO:0000256" key="1">
    <source>
        <dbReference type="ARBA" id="ARBA00004123"/>
    </source>
</evidence>
<gene>
    <name evidence="11" type="ORF">LSINAPIS_LOCUS9780</name>
</gene>
<dbReference type="GO" id="GO:0000978">
    <property type="term" value="F:RNA polymerase II cis-regulatory region sequence-specific DNA binding"/>
    <property type="evidence" value="ECO:0007669"/>
    <property type="project" value="TreeGrafter"/>
</dbReference>
<dbReference type="GO" id="GO:0005634">
    <property type="term" value="C:nucleus"/>
    <property type="evidence" value="ECO:0007669"/>
    <property type="project" value="UniProtKB-SubCell"/>
</dbReference>
<evidence type="ECO:0000256" key="2">
    <source>
        <dbReference type="ARBA" id="ARBA00010410"/>
    </source>
</evidence>
<keyword evidence="5" id="KW-0238">DNA-binding</keyword>
<dbReference type="GO" id="GO:0019185">
    <property type="term" value="C:snRNA-activating protein complex"/>
    <property type="evidence" value="ECO:0007669"/>
    <property type="project" value="TreeGrafter"/>
</dbReference>
<comment type="subcellular location">
    <subcellularLocation>
        <location evidence="1">Nucleus</location>
    </subcellularLocation>
</comment>
<sequence length="311" mass="36132">MCNCPKHLLTGNEVRMPTAYPTTVAYSSHEDQKIDDDTNLNILKKLKVRIDNDRNNLYSKRLKYRGVRVLPPPKDEDSTESEQLLMPGKDVLYQVRLYRPFHCSLKERQGFRYTVFSNDLVLLGRHYLSDLRDRISCPNDSAANVDVNTFYVDERPGCKDISRVVRDWAERKKIGRFLTRSMNTTRLRDVDVRLGHPDVFVHQGNCEHLLTLSVVRLLSAMDVLRPSLYPHHTQLTSSQTVYCASCAEFASTWLVGGCERVPFDPTFFCDTCFRRYLYKDGKKICEFKAFAYKGYFDFNVLKPMAREINLN</sequence>
<evidence type="ECO:0000256" key="8">
    <source>
        <dbReference type="ARBA" id="ARBA00025193"/>
    </source>
</evidence>
<keyword evidence="12" id="KW-1185">Reference proteome</keyword>
<proteinExistence type="inferred from homology"/>
<comment type="subunit">
    <text evidence="9">Part of the SNAPc complex composed of 5 subunits: SNAPC1, SNAPC2, SNAPC3, SNAPC4 and SNAPC5. SNAPC3 interacts with SNAPC1.</text>
</comment>
<dbReference type="PANTHER" id="PTHR13421">
    <property type="entry name" value="SNRNA-ACTIVATING PROTEIN COMPLEX SUBUNIT 3"/>
    <property type="match status" value="1"/>
</dbReference>
<dbReference type="Proteomes" id="UP000324832">
    <property type="component" value="Unassembled WGS sequence"/>
</dbReference>
<evidence type="ECO:0000313" key="11">
    <source>
        <dbReference type="EMBL" id="VVC98757.1"/>
    </source>
</evidence>
<organism evidence="11 12">
    <name type="scientific">Leptidea sinapis</name>
    <dbReference type="NCBI Taxonomy" id="189913"/>
    <lineage>
        <taxon>Eukaryota</taxon>
        <taxon>Metazoa</taxon>
        <taxon>Ecdysozoa</taxon>
        <taxon>Arthropoda</taxon>
        <taxon>Hexapoda</taxon>
        <taxon>Insecta</taxon>
        <taxon>Pterygota</taxon>
        <taxon>Neoptera</taxon>
        <taxon>Endopterygota</taxon>
        <taxon>Lepidoptera</taxon>
        <taxon>Glossata</taxon>
        <taxon>Ditrysia</taxon>
        <taxon>Papilionoidea</taxon>
        <taxon>Pieridae</taxon>
        <taxon>Dismorphiinae</taxon>
        <taxon>Leptidea</taxon>
    </lineage>
</organism>
<dbReference type="EMBL" id="FZQP02003778">
    <property type="protein sequence ID" value="VVC98757.1"/>
    <property type="molecule type" value="Genomic_DNA"/>
</dbReference>
<dbReference type="GO" id="GO:0042796">
    <property type="term" value="P:snRNA transcription by RNA polymerase III"/>
    <property type="evidence" value="ECO:0007669"/>
    <property type="project" value="TreeGrafter"/>
</dbReference>
<name>A0A5E4QKM8_9NEOP</name>
<dbReference type="GO" id="GO:0042795">
    <property type="term" value="P:snRNA transcription by RNA polymerase II"/>
    <property type="evidence" value="ECO:0007669"/>
    <property type="project" value="TreeGrafter"/>
</dbReference>
<dbReference type="GO" id="GO:0001046">
    <property type="term" value="F:core promoter sequence-specific DNA binding"/>
    <property type="evidence" value="ECO:0007669"/>
    <property type="project" value="TreeGrafter"/>
</dbReference>
<dbReference type="InterPro" id="IPR022042">
    <property type="entry name" value="snRNA-activating_su3"/>
</dbReference>
<protein>
    <recommendedName>
        <fullName evidence="3">snRNA-activating protein complex subunit 3</fullName>
    </recommendedName>
    <alternativeName>
        <fullName evidence="10">Small nuclear RNA-activating complex polypeptide 3</fullName>
    </alternativeName>
</protein>
<evidence type="ECO:0000256" key="9">
    <source>
        <dbReference type="ARBA" id="ARBA00025958"/>
    </source>
</evidence>
<dbReference type="Pfam" id="PF12251">
    <property type="entry name" value="SNAPC3"/>
    <property type="match status" value="1"/>
</dbReference>